<sequence>MLDTIYDMDTGEYDKYDTNALVINNISSINFAFYDPVSPTSASFGPGALELESSLRKDGFLAYFDTIRRGVWCFRLLQKERLQGSQPAASAFPKSIGSAGFAFSLVEEGILESAALVKNRSHGLNAVNTPASSSSSTGSAVLDSAYRSAQSATLPPVQSFPSSATEQDSRTIVSVDSKAGPSTSTKDAYEHFITAALSAVSAGFCANTGAIPLSSRTLLLSRTSYSDFVAAPAILASLRIYLTTTGSLVISFALSPAEGIVCLSENLVHPLPSVGVTVLAAPLGMFATCHPASISDAIASDGSFGPSPDTQMMRSRSERDDAPWRNICSKFLQARNIPFPFGGSQNWIGLQRMRRKPTEQTVDGKRTPLAGAPSISWPASLCFCKMFSRLAIRGETYDQSMSQPERNFDGLGVAKQWYLGGGERDEALAKNKRERHAAMAREVPLADNQIQHTSGLSPLTLRRSSNTGPPPGGLYPTPPDGVQNLVGATPSMDGTMSSPGNNMTTMATADNEAGRNVPPYNDNWENTEVKRERAGTSFESENLFGELGPDMFGDNDITEADFNFFDEQPGDMSLGSLDLPDMPSGDSNLDLSASLPATQETQGRSDPPDIQLPDTAPTTFTKPELRHARSTLGDESRRRGLQEPNRSQPMGMKRPASPFNPDTVFKRIRASLDNHEAMQENPHKNASSHSSIFDKVNFGPCLSIVNSKYEGSGRFDYSVDRSADTKSISLNEPPTTDYLRRHSKSRRGLKELPTKAGQLLIRASDGQVPSSNQGSPMNVEEAHSDADELSLISDQDDSSYESDEPVSPVKSSSMRRRLVDDDGESLATSFREIESADMSSSHLSLELPQTCKSEADLPLTKYFADPEPPLIHYSLPDEQLIMAAQILTDQFSTCTLSVNATSPSLESKVDRRRQLTSLTRRSIQDIKANLPPCLAFASEYQLRPLIELQDVPLLGQPTRMQPRPLGIEGFRAGNLFQIPSPHFELRRYESKLSVLPSAVAFWESLGLSPSPGNKDINAICIFPDFDGLLDDMLVFTDRMRSIYESLKLGSFNRLPTTSGVENGMFPFAMEKEPVPLSKSSPFLRPSLASCASKVSQVLVSMAVEETNFVVYFVYSPDAAGSIVECCAAFNQIFEGYKRLLSSKKMAHTNDLALQLIPQDFVASSRSVAMPSPFEFSRLAMETYDRCTQFGGATPSSPAIMLEQPPPRMIDFKVTTTPSASLLHENTCLHIAYAQSIDGRWISVAWTDNRGSQQMTASYCLGRKGKSLSTQFADVATEIWGSTRDFISPWRVHWRIIIAKSGTMEQSEIELWSALLQAESKASMSLTLVTVDTDPSMQLLPPIVKVSGNALSVFYSTPVSTPQGSMVSPEQSGNPPTPMRENVATSAPTPGGDNADSDADATLAEITDHTWGIVLSHRLNNSISLTELNPTLVSGYLVKRGGTRTEDPPVVLEVNIVHVEGTPRPYESLLREMLICYRGLGTLARARGMVDRETDIRPWHIAAAEKAVKALYMLM</sequence>
<dbReference type="Proteomes" id="UP001497700">
    <property type="component" value="Unassembled WGS sequence"/>
</dbReference>
<comment type="caution">
    <text evidence="1">The sequence shown here is derived from an EMBL/GenBank/DDBJ whole genome shotgun (WGS) entry which is preliminary data.</text>
</comment>
<evidence type="ECO:0000313" key="2">
    <source>
        <dbReference type="Proteomes" id="UP001497700"/>
    </source>
</evidence>
<gene>
    <name evidence="1" type="ORF">F4820DRAFT_434347</name>
</gene>
<proteinExistence type="predicted"/>
<accession>A0ACB9YPB7</accession>
<organism evidence="1 2">
    <name type="scientific">Hypoxylon rubiginosum</name>
    <dbReference type="NCBI Taxonomy" id="110542"/>
    <lineage>
        <taxon>Eukaryota</taxon>
        <taxon>Fungi</taxon>
        <taxon>Dikarya</taxon>
        <taxon>Ascomycota</taxon>
        <taxon>Pezizomycotina</taxon>
        <taxon>Sordariomycetes</taxon>
        <taxon>Xylariomycetidae</taxon>
        <taxon>Xylariales</taxon>
        <taxon>Hypoxylaceae</taxon>
        <taxon>Hypoxylon</taxon>
    </lineage>
</organism>
<dbReference type="EMBL" id="MU393557">
    <property type="protein sequence ID" value="KAI4861280.1"/>
    <property type="molecule type" value="Genomic_DNA"/>
</dbReference>
<evidence type="ECO:0000313" key="1">
    <source>
        <dbReference type="EMBL" id="KAI4861280.1"/>
    </source>
</evidence>
<protein>
    <submittedName>
        <fullName evidence="1">Mediator complex subunit 13 C-terminal-domain-containing protein</fullName>
    </submittedName>
</protein>
<name>A0ACB9YPB7_9PEZI</name>
<keyword evidence="2" id="KW-1185">Reference proteome</keyword>
<reference evidence="1 2" key="1">
    <citation type="journal article" date="2022" name="New Phytol.">
        <title>Ecological generalism drives hyperdiversity of secondary metabolite gene clusters in xylarialean endophytes.</title>
        <authorList>
            <person name="Franco M.E.E."/>
            <person name="Wisecaver J.H."/>
            <person name="Arnold A.E."/>
            <person name="Ju Y.M."/>
            <person name="Slot J.C."/>
            <person name="Ahrendt S."/>
            <person name="Moore L.P."/>
            <person name="Eastman K.E."/>
            <person name="Scott K."/>
            <person name="Konkel Z."/>
            <person name="Mondo S.J."/>
            <person name="Kuo A."/>
            <person name="Hayes R.D."/>
            <person name="Haridas S."/>
            <person name="Andreopoulos B."/>
            <person name="Riley R."/>
            <person name="LaButti K."/>
            <person name="Pangilinan J."/>
            <person name="Lipzen A."/>
            <person name="Amirebrahimi M."/>
            <person name="Yan J."/>
            <person name="Adam C."/>
            <person name="Keymanesh K."/>
            <person name="Ng V."/>
            <person name="Louie K."/>
            <person name="Northen T."/>
            <person name="Drula E."/>
            <person name="Henrissat B."/>
            <person name="Hsieh H.M."/>
            <person name="Youens-Clark K."/>
            <person name="Lutzoni F."/>
            <person name="Miadlikowska J."/>
            <person name="Eastwood D.C."/>
            <person name="Hamelin R.C."/>
            <person name="Grigoriev I.V."/>
            <person name="U'Ren J.M."/>
        </authorList>
    </citation>
    <scope>NUCLEOTIDE SEQUENCE [LARGE SCALE GENOMIC DNA]</scope>
    <source>
        <strain evidence="1 2">CBS 119005</strain>
    </source>
</reference>